<proteinExistence type="predicted"/>
<dbReference type="PROSITE" id="PS50089">
    <property type="entry name" value="ZF_RING_2"/>
    <property type="match status" value="1"/>
</dbReference>
<reference evidence="7" key="1">
    <citation type="submission" date="2022-10" db="EMBL/GenBank/DDBJ databases">
        <title>Genome assembly of Pristionchus species.</title>
        <authorList>
            <person name="Yoshida K."/>
            <person name="Sommer R.J."/>
        </authorList>
    </citation>
    <scope>NUCLEOTIDE SEQUENCE [LARGE SCALE GENOMIC DNA]</scope>
    <source>
        <strain evidence="7">RS5460</strain>
    </source>
</reference>
<accession>A0AAN5CCX4</accession>
<keyword evidence="7" id="KW-1185">Reference proteome</keyword>
<dbReference type="InterPro" id="IPR013083">
    <property type="entry name" value="Znf_RING/FYVE/PHD"/>
</dbReference>
<keyword evidence="2" id="KW-0862">Zinc</keyword>
<evidence type="ECO:0000313" key="6">
    <source>
        <dbReference type="EMBL" id="GMR40175.1"/>
    </source>
</evidence>
<evidence type="ECO:0000256" key="2">
    <source>
        <dbReference type="ARBA" id="ARBA00022833"/>
    </source>
</evidence>
<dbReference type="Gene3D" id="3.30.40.10">
    <property type="entry name" value="Zinc/RING finger domain, C3HC4 (zinc finger)"/>
    <property type="match status" value="1"/>
</dbReference>
<dbReference type="PANTHER" id="PTHR14879:SF5">
    <property type="entry name" value="RING-TYPE DOMAIN-CONTAINING PROTEIN"/>
    <property type="match status" value="1"/>
</dbReference>
<evidence type="ECO:0000256" key="3">
    <source>
        <dbReference type="PROSITE-ProRule" id="PRU00175"/>
    </source>
</evidence>
<feature type="region of interest" description="Disordered" evidence="4">
    <location>
        <begin position="83"/>
        <end position="115"/>
    </location>
</feature>
<protein>
    <recommendedName>
        <fullName evidence="5">RING-type domain-containing protein</fullName>
    </recommendedName>
</protein>
<dbReference type="GO" id="GO:0008270">
    <property type="term" value="F:zinc ion binding"/>
    <property type="evidence" value="ECO:0007669"/>
    <property type="project" value="UniProtKB-KW"/>
</dbReference>
<dbReference type="EMBL" id="BTRK01000003">
    <property type="protein sequence ID" value="GMR40175.1"/>
    <property type="molecule type" value="Genomic_DNA"/>
</dbReference>
<sequence length="188" mass="21321">LEGADRGTTIDEFHLLLEAAQKIINAECQEKKRKEQRNLTSRLTRSIGRTSSLTSFREESRGIGEQFQERLFCPYDEFEGTSGEAVPLVPTDYGDSRASRPSSEQHFQQTNPRSPPECSICFDAVVNSVLIECGHMCACYECAMKMILEGQTTREGFPCPICRNRSILFTKRIPCKRIRYFLPGESLP</sequence>
<dbReference type="SMART" id="SM00184">
    <property type="entry name" value="RING"/>
    <property type="match status" value="1"/>
</dbReference>
<name>A0AAN5CCX4_9BILA</name>
<organism evidence="6 7">
    <name type="scientific">Pristionchus mayeri</name>
    <dbReference type="NCBI Taxonomy" id="1317129"/>
    <lineage>
        <taxon>Eukaryota</taxon>
        <taxon>Metazoa</taxon>
        <taxon>Ecdysozoa</taxon>
        <taxon>Nematoda</taxon>
        <taxon>Chromadorea</taxon>
        <taxon>Rhabditida</taxon>
        <taxon>Rhabditina</taxon>
        <taxon>Diplogasteromorpha</taxon>
        <taxon>Diplogasteroidea</taxon>
        <taxon>Neodiplogasteridae</taxon>
        <taxon>Pristionchus</taxon>
    </lineage>
</organism>
<dbReference type="Pfam" id="PF13920">
    <property type="entry name" value="zf-C3HC4_3"/>
    <property type="match status" value="1"/>
</dbReference>
<feature type="domain" description="RING-type" evidence="5">
    <location>
        <begin position="118"/>
        <end position="163"/>
    </location>
</feature>
<dbReference type="Proteomes" id="UP001328107">
    <property type="component" value="Unassembled WGS sequence"/>
</dbReference>
<dbReference type="PANTHER" id="PTHR14879">
    <property type="entry name" value="CASPASE REGULATOR, RING FINGER DOMAIN-CONTAINING"/>
    <property type="match status" value="1"/>
</dbReference>
<evidence type="ECO:0000256" key="1">
    <source>
        <dbReference type="ARBA" id="ARBA00022771"/>
    </source>
</evidence>
<keyword evidence="1 3" id="KW-0863">Zinc-finger</keyword>
<comment type="caution">
    <text evidence="6">The sequence shown here is derived from an EMBL/GenBank/DDBJ whole genome shotgun (WGS) entry which is preliminary data.</text>
</comment>
<evidence type="ECO:0000313" key="7">
    <source>
        <dbReference type="Proteomes" id="UP001328107"/>
    </source>
</evidence>
<dbReference type="InterPro" id="IPR051728">
    <property type="entry name" value="RING-FYVE_E3_ubiquitin-ligase"/>
</dbReference>
<feature type="compositionally biased region" description="Polar residues" evidence="4">
    <location>
        <begin position="99"/>
        <end position="112"/>
    </location>
</feature>
<dbReference type="SUPFAM" id="SSF57850">
    <property type="entry name" value="RING/U-box"/>
    <property type="match status" value="1"/>
</dbReference>
<gene>
    <name evidence="6" type="ORF">PMAYCL1PPCAC_10370</name>
</gene>
<evidence type="ECO:0000256" key="4">
    <source>
        <dbReference type="SAM" id="MobiDB-lite"/>
    </source>
</evidence>
<feature type="non-terminal residue" evidence="6">
    <location>
        <position position="1"/>
    </location>
</feature>
<keyword evidence="1 3" id="KW-0479">Metal-binding</keyword>
<dbReference type="AlphaFoldDB" id="A0AAN5CCX4"/>
<evidence type="ECO:0000259" key="5">
    <source>
        <dbReference type="PROSITE" id="PS50089"/>
    </source>
</evidence>
<dbReference type="InterPro" id="IPR001841">
    <property type="entry name" value="Znf_RING"/>
</dbReference>